<dbReference type="EMBL" id="KL197718">
    <property type="protein sequence ID" value="KDQ58274.1"/>
    <property type="molecule type" value="Genomic_DNA"/>
</dbReference>
<evidence type="ECO:0000256" key="3">
    <source>
        <dbReference type="SAM" id="MobiDB-lite"/>
    </source>
</evidence>
<dbReference type="InterPro" id="IPR045063">
    <property type="entry name" value="Dynamin_N"/>
</dbReference>
<dbReference type="CDD" id="cd08771">
    <property type="entry name" value="DLP_1"/>
    <property type="match status" value="1"/>
</dbReference>
<dbReference type="GO" id="GO:0005874">
    <property type="term" value="C:microtubule"/>
    <property type="evidence" value="ECO:0007669"/>
    <property type="project" value="TreeGrafter"/>
</dbReference>
<dbReference type="Pfam" id="PF02212">
    <property type="entry name" value="GED"/>
    <property type="match status" value="1"/>
</dbReference>
<dbReference type="InParanoid" id="A0A067PU53"/>
<dbReference type="GO" id="GO:0016020">
    <property type="term" value="C:membrane"/>
    <property type="evidence" value="ECO:0007669"/>
    <property type="project" value="TreeGrafter"/>
</dbReference>
<dbReference type="OrthoDB" id="5061070at2759"/>
<dbReference type="GO" id="GO:0016559">
    <property type="term" value="P:peroxisome fission"/>
    <property type="evidence" value="ECO:0007669"/>
    <property type="project" value="TreeGrafter"/>
</dbReference>
<dbReference type="InterPro" id="IPR003130">
    <property type="entry name" value="GED"/>
</dbReference>
<dbReference type="GO" id="GO:0005739">
    <property type="term" value="C:mitochondrion"/>
    <property type="evidence" value="ECO:0007669"/>
    <property type="project" value="TreeGrafter"/>
</dbReference>
<evidence type="ECO:0000313" key="6">
    <source>
        <dbReference type="EMBL" id="KDQ58274.1"/>
    </source>
</evidence>
<name>A0A067PU53_9AGAM</name>
<dbReference type="PANTHER" id="PTHR11566:SF21">
    <property type="entry name" value="DYNAMIN RELATED PROTEIN 1, ISOFORM A"/>
    <property type="match status" value="1"/>
</dbReference>
<protein>
    <recommendedName>
        <fullName evidence="8">GED domain-containing protein</fullName>
    </recommendedName>
</protein>
<evidence type="ECO:0000313" key="7">
    <source>
        <dbReference type="Proteomes" id="UP000027265"/>
    </source>
</evidence>
<proteinExistence type="predicted"/>
<dbReference type="SUPFAM" id="SSF52540">
    <property type="entry name" value="P-loop containing nucleoside triphosphate hydrolases"/>
    <property type="match status" value="1"/>
</dbReference>
<sequence>MNGRFRSKSKKRNPLEAPSSDTLPQIPDGSTVGDANLSDTDYARKRKQLLELTKELRAMGAETLIALPRIAVIGGQSAGKSSLVEAVSGINVPRDSGTCTRCPTECTMSSDAQTWSCQISLRFEHDEHARGASLVSKEAISFGPPITSKSEVEIRLRQAQAAILSGNPSYSAFAQMSAEHLRELIKSDRDVVKFSRNIIVVDIYDPDATELSFVDLPGLIQYESEDMISRVRGLVESYISEERTIILVTIPASDDLQNQQAFSLAEAADPDGARTIGVLTKSDTLTAGATGARESWKNVLEGKKDQLKHGYYCVRLSDDAERARNVSRSEAQQIAAQFFNQVAPWSEVEDRTRFGIPSFVSNISKLLMDVIEKALPQLRVEVTKRLASCERHMTQLPKPLTTDPTNEVLARVTAFSSELRSAVNGEGNNKGFVQQNRASYLRFKGDIRGTAPDFRPFANYSQYGRPLTPDGSRDGAPQVGREHVQRYKTMDLEDVRQVIKESTGWELPHHVPYDAQLTLMKKFIALWQAPAEECFESVFATLAGLVDTLVHKHFERFKHLEASMRSLVAGHLSNCKGQAFQSLHDALGLEEHPIFTQNTHYLESTRLKWLAHYKNVKNSPSQYTRWDNAMESPDDEYNAYADYAEPTPAPRAIKVIPPETFTPELQVMAEVRAYFQVSYKRVIDHIPLTIERSLNRTIADSLQASVIRDIGIGSADAAERMKVLVSEDPALELQREQLRIEKNRLVEIQRKLGTFWV</sequence>
<gene>
    <name evidence="6" type="ORF">JAAARDRAFT_206926</name>
</gene>
<dbReference type="GO" id="GO:0008017">
    <property type="term" value="F:microtubule binding"/>
    <property type="evidence" value="ECO:0007669"/>
    <property type="project" value="TreeGrafter"/>
</dbReference>
<feature type="compositionally biased region" description="Basic residues" evidence="3">
    <location>
        <begin position="1"/>
        <end position="12"/>
    </location>
</feature>
<dbReference type="STRING" id="933084.A0A067PU53"/>
<dbReference type="HOGENOM" id="CLU_008964_4_1_1"/>
<evidence type="ECO:0000256" key="1">
    <source>
        <dbReference type="ARBA" id="ARBA00022741"/>
    </source>
</evidence>
<dbReference type="InterPro" id="IPR027417">
    <property type="entry name" value="P-loop_NTPase"/>
</dbReference>
<keyword evidence="1" id="KW-0547">Nucleotide-binding</keyword>
<organism evidence="6 7">
    <name type="scientific">Jaapia argillacea MUCL 33604</name>
    <dbReference type="NCBI Taxonomy" id="933084"/>
    <lineage>
        <taxon>Eukaryota</taxon>
        <taxon>Fungi</taxon>
        <taxon>Dikarya</taxon>
        <taxon>Basidiomycota</taxon>
        <taxon>Agaricomycotina</taxon>
        <taxon>Agaricomycetes</taxon>
        <taxon>Agaricomycetidae</taxon>
        <taxon>Jaapiales</taxon>
        <taxon>Jaapiaceae</taxon>
        <taxon>Jaapia</taxon>
    </lineage>
</organism>
<dbReference type="GO" id="GO:0000266">
    <property type="term" value="P:mitochondrial fission"/>
    <property type="evidence" value="ECO:0007669"/>
    <property type="project" value="TreeGrafter"/>
</dbReference>
<dbReference type="Pfam" id="PF01031">
    <property type="entry name" value="Dynamin_M"/>
    <property type="match status" value="2"/>
</dbReference>
<dbReference type="Gene3D" id="1.20.120.1240">
    <property type="entry name" value="Dynamin, middle domain"/>
    <property type="match status" value="1"/>
</dbReference>
<accession>A0A067PU53</accession>
<dbReference type="InterPro" id="IPR030381">
    <property type="entry name" value="G_DYNAMIN_dom"/>
</dbReference>
<dbReference type="InterPro" id="IPR022812">
    <property type="entry name" value="Dynamin"/>
</dbReference>
<evidence type="ECO:0000256" key="2">
    <source>
        <dbReference type="ARBA" id="ARBA00023134"/>
    </source>
</evidence>
<feature type="domain" description="GED" evidence="4">
    <location>
        <begin position="664"/>
        <end position="757"/>
    </location>
</feature>
<dbReference type="SMART" id="SM00053">
    <property type="entry name" value="DYNc"/>
    <property type="match status" value="1"/>
</dbReference>
<dbReference type="PRINTS" id="PR00195">
    <property type="entry name" value="DYNAMIN"/>
</dbReference>
<dbReference type="Pfam" id="PF00350">
    <property type="entry name" value="Dynamin_N"/>
    <property type="match status" value="1"/>
</dbReference>
<evidence type="ECO:0000259" key="5">
    <source>
        <dbReference type="PROSITE" id="PS51718"/>
    </source>
</evidence>
<dbReference type="Proteomes" id="UP000027265">
    <property type="component" value="Unassembled WGS sequence"/>
</dbReference>
<dbReference type="GO" id="GO:0003924">
    <property type="term" value="F:GTPase activity"/>
    <property type="evidence" value="ECO:0007669"/>
    <property type="project" value="InterPro"/>
</dbReference>
<feature type="domain" description="Dynamin-type G" evidence="5">
    <location>
        <begin position="64"/>
        <end position="376"/>
    </location>
</feature>
<reference evidence="7" key="1">
    <citation type="journal article" date="2014" name="Proc. Natl. Acad. Sci. U.S.A.">
        <title>Extensive sampling of basidiomycete genomes demonstrates inadequacy of the white-rot/brown-rot paradigm for wood decay fungi.</title>
        <authorList>
            <person name="Riley R."/>
            <person name="Salamov A.A."/>
            <person name="Brown D.W."/>
            <person name="Nagy L.G."/>
            <person name="Floudas D."/>
            <person name="Held B.W."/>
            <person name="Levasseur A."/>
            <person name="Lombard V."/>
            <person name="Morin E."/>
            <person name="Otillar R."/>
            <person name="Lindquist E.A."/>
            <person name="Sun H."/>
            <person name="LaButti K.M."/>
            <person name="Schmutz J."/>
            <person name="Jabbour D."/>
            <person name="Luo H."/>
            <person name="Baker S.E."/>
            <person name="Pisabarro A.G."/>
            <person name="Walton J.D."/>
            <person name="Blanchette R.A."/>
            <person name="Henrissat B."/>
            <person name="Martin F."/>
            <person name="Cullen D."/>
            <person name="Hibbett D.S."/>
            <person name="Grigoriev I.V."/>
        </authorList>
    </citation>
    <scope>NUCLEOTIDE SEQUENCE [LARGE SCALE GENOMIC DNA]</scope>
    <source>
        <strain evidence="7">MUCL 33604</strain>
    </source>
</reference>
<dbReference type="InterPro" id="IPR001401">
    <property type="entry name" value="Dynamin_GTPase"/>
</dbReference>
<evidence type="ECO:0008006" key="8">
    <source>
        <dbReference type="Google" id="ProtNLM"/>
    </source>
</evidence>
<feature type="region of interest" description="Disordered" evidence="3">
    <location>
        <begin position="1"/>
        <end position="38"/>
    </location>
</feature>
<dbReference type="GO" id="GO:0006897">
    <property type="term" value="P:endocytosis"/>
    <property type="evidence" value="ECO:0007669"/>
    <property type="project" value="TreeGrafter"/>
</dbReference>
<evidence type="ECO:0000259" key="4">
    <source>
        <dbReference type="PROSITE" id="PS51388"/>
    </source>
</evidence>
<dbReference type="InterPro" id="IPR000375">
    <property type="entry name" value="Dynamin_stalk"/>
</dbReference>
<dbReference type="PROSITE" id="PS51718">
    <property type="entry name" value="G_DYNAMIN_2"/>
    <property type="match status" value="1"/>
</dbReference>
<dbReference type="PANTHER" id="PTHR11566">
    <property type="entry name" value="DYNAMIN"/>
    <property type="match status" value="1"/>
</dbReference>
<keyword evidence="2" id="KW-0342">GTP-binding</keyword>
<dbReference type="GO" id="GO:0048312">
    <property type="term" value="P:intracellular distribution of mitochondria"/>
    <property type="evidence" value="ECO:0007669"/>
    <property type="project" value="TreeGrafter"/>
</dbReference>
<dbReference type="Gene3D" id="3.40.50.300">
    <property type="entry name" value="P-loop containing nucleotide triphosphate hydrolases"/>
    <property type="match status" value="1"/>
</dbReference>
<dbReference type="InterPro" id="IPR020850">
    <property type="entry name" value="GED_dom"/>
</dbReference>
<dbReference type="PROSITE" id="PS51388">
    <property type="entry name" value="GED"/>
    <property type="match status" value="1"/>
</dbReference>
<dbReference type="AlphaFoldDB" id="A0A067PU53"/>
<keyword evidence="7" id="KW-1185">Reference proteome</keyword>
<dbReference type="GO" id="GO:0005525">
    <property type="term" value="F:GTP binding"/>
    <property type="evidence" value="ECO:0007669"/>
    <property type="project" value="InterPro"/>
</dbReference>